<dbReference type="Gene3D" id="3.40.50.12780">
    <property type="entry name" value="N-terminal domain of ligase-like"/>
    <property type="match status" value="1"/>
</dbReference>
<gene>
    <name evidence="4" type="ORF">B0A49_04996</name>
</gene>
<dbReference type="InterPro" id="IPR000873">
    <property type="entry name" value="AMP-dep_synth/lig_dom"/>
</dbReference>
<comment type="caution">
    <text evidence="4">The sequence shown here is derived from an EMBL/GenBank/DDBJ whole genome shotgun (WGS) entry which is preliminary data.</text>
</comment>
<evidence type="ECO:0000256" key="1">
    <source>
        <dbReference type="ARBA" id="ARBA00006432"/>
    </source>
</evidence>
<feature type="domain" description="AMP-dependent synthetase/ligase" evidence="3">
    <location>
        <begin position="64"/>
        <end position="320"/>
    </location>
</feature>
<dbReference type="PROSITE" id="PS00455">
    <property type="entry name" value="AMP_BINDING"/>
    <property type="match status" value="1"/>
</dbReference>
<evidence type="ECO:0000259" key="3">
    <source>
        <dbReference type="Pfam" id="PF00501"/>
    </source>
</evidence>
<sequence length="346" mass="37942">MDVQSLSLAGAAVLAAGSYLNAKYGFGTDIQGIRYEKDYVRRVSEHCEKLGDTCTIYNVFSRVEPTSDALWFEGRTWTYGELKHEVERLAAFLHDEGVKPNDFVGVFMSNSPEMIMTILALQKLGAVAALININLRDDTLQHCLNVSHATMVLSTPDLSDAMLGSLPHFALTYVAFPDVPAPKNPNITLITLSDLPKTPAALSPAKRTARDLACLIYTSGTTGKPKACAIRNAMMIATATPHSQDVFNPGKYFPLRTYSPLPLFHGTCLFTGLCYDIGAGACFCLARKFSASRFFKDVTESRATRILYVGELCRYLVHSPPDLISIKANCLIWQANQASQIKVEVA</sequence>
<keyword evidence="2" id="KW-0436">Ligase</keyword>
<name>A0A4U0XDS8_9PEZI</name>
<accession>A0A4U0XDS8</accession>
<evidence type="ECO:0000313" key="4">
    <source>
        <dbReference type="EMBL" id="TKA74147.1"/>
    </source>
</evidence>
<dbReference type="OrthoDB" id="10253869at2759"/>
<dbReference type="PANTHER" id="PTHR43107:SF20">
    <property type="entry name" value="FATTY ACID TRANSPORTER_ACYL-COA SYNTHETASE (FAT1), PUTATIVE (AFU_ORTHOLOGUE AFUA_2G11360)-RELATED"/>
    <property type="match status" value="1"/>
</dbReference>
<evidence type="ECO:0000256" key="2">
    <source>
        <dbReference type="ARBA" id="ARBA00022598"/>
    </source>
</evidence>
<dbReference type="GO" id="GO:0009898">
    <property type="term" value="C:cytoplasmic side of plasma membrane"/>
    <property type="evidence" value="ECO:0007669"/>
    <property type="project" value="TreeGrafter"/>
</dbReference>
<dbReference type="InterPro" id="IPR020845">
    <property type="entry name" value="AMP-binding_CS"/>
</dbReference>
<dbReference type="PANTHER" id="PTHR43107">
    <property type="entry name" value="LONG-CHAIN FATTY ACID TRANSPORT PROTEIN"/>
    <property type="match status" value="1"/>
</dbReference>
<dbReference type="GO" id="GO:0044539">
    <property type="term" value="P:long-chain fatty acid import into cell"/>
    <property type="evidence" value="ECO:0007669"/>
    <property type="project" value="TreeGrafter"/>
</dbReference>
<organism evidence="4 5">
    <name type="scientific">Cryomyces minteri</name>
    <dbReference type="NCBI Taxonomy" id="331657"/>
    <lineage>
        <taxon>Eukaryota</taxon>
        <taxon>Fungi</taxon>
        <taxon>Dikarya</taxon>
        <taxon>Ascomycota</taxon>
        <taxon>Pezizomycotina</taxon>
        <taxon>Dothideomycetes</taxon>
        <taxon>Dothideomycetes incertae sedis</taxon>
        <taxon>Cryomyces</taxon>
    </lineage>
</organism>
<dbReference type="AlphaFoldDB" id="A0A4U0XDS8"/>
<dbReference type="GO" id="GO:0005811">
    <property type="term" value="C:lipid droplet"/>
    <property type="evidence" value="ECO:0007669"/>
    <property type="project" value="TreeGrafter"/>
</dbReference>
<dbReference type="Pfam" id="PF00501">
    <property type="entry name" value="AMP-binding"/>
    <property type="match status" value="1"/>
</dbReference>
<comment type="similarity">
    <text evidence="1">Belongs to the ATP-dependent AMP-binding enzyme family.</text>
</comment>
<evidence type="ECO:0000313" key="5">
    <source>
        <dbReference type="Proteomes" id="UP000308768"/>
    </source>
</evidence>
<dbReference type="InterPro" id="IPR042099">
    <property type="entry name" value="ANL_N_sf"/>
</dbReference>
<dbReference type="GO" id="GO:0005324">
    <property type="term" value="F:long-chain fatty acid transmembrane transporter activity"/>
    <property type="evidence" value="ECO:0007669"/>
    <property type="project" value="TreeGrafter"/>
</dbReference>
<reference evidence="4 5" key="1">
    <citation type="submission" date="2017-03" db="EMBL/GenBank/DDBJ databases">
        <title>Genomes of endolithic fungi from Antarctica.</title>
        <authorList>
            <person name="Coleine C."/>
            <person name="Masonjones S."/>
            <person name="Stajich J.E."/>
        </authorList>
    </citation>
    <scope>NUCLEOTIDE SEQUENCE [LARGE SCALE GENOMIC DNA]</scope>
    <source>
        <strain evidence="4 5">CCFEE 5187</strain>
    </source>
</reference>
<dbReference type="SUPFAM" id="SSF56801">
    <property type="entry name" value="Acetyl-CoA synthetase-like"/>
    <property type="match status" value="1"/>
</dbReference>
<dbReference type="GO" id="GO:0004467">
    <property type="term" value="F:long-chain fatty acid-CoA ligase activity"/>
    <property type="evidence" value="ECO:0007669"/>
    <property type="project" value="TreeGrafter"/>
</dbReference>
<keyword evidence="5" id="KW-1185">Reference proteome</keyword>
<protein>
    <recommendedName>
        <fullName evidence="3">AMP-dependent synthetase/ligase domain-containing protein</fullName>
    </recommendedName>
</protein>
<dbReference type="EMBL" id="NAJN01000382">
    <property type="protein sequence ID" value="TKA74147.1"/>
    <property type="molecule type" value="Genomic_DNA"/>
</dbReference>
<dbReference type="Proteomes" id="UP000308768">
    <property type="component" value="Unassembled WGS sequence"/>
</dbReference>
<dbReference type="STRING" id="331657.A0A4U0XDS8"/>
<dbReference type="GO" id="GO:0005777">
    <property type="term" value="C:peroxisome"/>
    <property type="evidence" value="ECO:0007669"/>
    <property type="project" value="TreeGrafter"/>
</dbReference>
<proteinExistence type="inferred from homology"/>